<proteinExistence type="predicted"/>
<accession>A0A2T4N005</accession>
<evidence type="ECO:0000313" key="3">
    <source>
        <dbReference type="Proteomes" id="UP000241986"/>
    </source>
</evidence>
<gene>
    <name evidence="2" type="ORF">DAA48_16290</name>
</gene>
<comment type="caution">
    <text evidence="2">The sequence shown here is derived from an EMBL/GenBank/DDBJ whole genome shotgun (WGS) entry which is preliminary data.</text>
</comment>
<dbReference type="AlphaFoldDB" id="A0A2T4N005"/>
<sequence length="261" mass="29951">MIKILHFNDRNGASVIHNISSGDNFIVLPPYEEKNARKINNIYDTDKFVEVAKDFSELTDKLQMMLVSSFMDMSYSFFARLSDGISMSLTPSETRKIFARHAAEQIKKSPMGEPFIFLTFAINMVIGIPPAELKKITSALEKESEKRAIYLKKMTSIKPIEWESMASRLVRYVHDELMPRNQFKQAKSILMYIAKSHAPGISEKDILDASDLYKEVVRCEKGYLHSNGQSTSPSFKKWSQPRQKMHPSMYMSSKINKKSTE</sequence>
<dbReference type="RefSeq" id="WP_107684005.1">
    <property type="nucleotide sequence ID" value="NZ_PZKL01000037.1"/>
</dbReference>
<evidence type="ECO:0000313" key="2">
    <source>
        <dbReference type="EMBL" id="PTH80122.1"/>
    </source>
</evidence>
<protein>
    <submittedName>
        <fullName evidence="2">Uncharacterized protein</fullName>
    </submittedName>
</protein>
<name>A0A2T4N005_AERVE</name>
<dbReference type="Proteomes" id="UP000241986">
    <property type="component" value="Unassembled WGS sequence"/>
</dbReference>
<evidence type="ECO:0000256" key="1">
    <source>
        <dbReference type="SAM" id="MobiDB-lite"/>
    </source>
</evidence>
<feature type="region of interest" description="Disordered" evidence="1">
    <location>
        <begin position="227"/>
        <end position="261"/>
    </location>
</feature>
<dbReference type="EMBL" id="PZKL01000037">
    <property type="protein sequence ID" value="PTH80122.1"/>
    <property type="molecule type" value="Genomic_DNA"/>
</dbReference>
<reference evidence="2 3" key="1">
    <citation type="submission" date="2018-03" db="EMBL/GenBank/DDBJ databases">
        <title>Aeromonas veronii whole genome sequencing and analysis.</title>
        <authorList>
            <person name="Xie H."/>
            <person name="Liu T."/>
            <person name="Wang K."/>
        </authorList>
    </citation>
    <scope>NUCLEOTIDE SEQUENCE [LARGE SCALE GENOMIC DNA]</scope>
    <source>
        <strain evidence="2 3">XH.VA.1</strain>
    </source>
</reference>
<organism evidence="2 3">
    <name type="scientific">Aeromonas veronii</name>
    <dbReference type="NCBI Taxonomy" id="654"/>
    <lineage>
        <taxon>Bacteria</taxon>
        <taxon>Pseudomonadati</taxon>
        <taxon>Pseudomonadota</taxon>
        <taxon>Gammaproteobacteria</taxon>
        <taxon>Aeromonadales</taxon>
        <taxon>Aeromonadaceae</taxon>
        <taxon>Aeromonas</taxon>
    </lineage>
</organism>